<keyword evidence="1" id="KW-0175">Coiled coil</keyword>
<dbReference type="Pfam" id="PF00873">
    <property type="entry name" value="ACR_tran"/>
    <property type="match status" value="1"/>
</dbReference>
<reference evidence="3 4" key="1">
    <citation type="journal article" date="2003" name="Proc. Natl. Acad. Sci. U.S.A.">
        <title>Complete genome sequence and analysis of Wolinella succinogenes.</title>
        <authorList>
            <person name="Baar C."/>
            <person name="Eppinger M."/>
            <person name="Raddatz G."/>
            <person name="Simon JM."/>
            <person name="Lanz C."/>
            <person name="Klimmek O."/>
            <person name="Nandakumar R."/>
            <person name="Gross R."/>
            <person name="Rosinus A."/>
            <person name="Keller H."/>
            <person name="Jagtap P."/>
            <person name="Linke B."/>
            <person name="Meyer F."/>
            <person name="Lederer H."/>
            <person name="Schuster S.C."/>
        </authorList>
    </citation>
    <scope>NUCLEOTIDE SEQUENCE [LARGE SCALE GENOMIC DNA]</scope>
    <source>
        <strain evidence="4">ATCC 29543 / DSM 1740 / CCUG 13145 / JCM 31913 / LMG 7466 / NCTC 11488 / FDC 602W</strain>
    </source>
</reference>
<feature type="transmembrane region" description="Helical" evidence="2">
    <location>
        <begin position="962"/>
        <end position="979"/>
    </location>
</feature>
<keyword evidence="4" id="KW-1185">Reference proteome</keyword>
<evidence type="ECO:0000313" key="4">
    <source>
        <dbReference type="Proteomes" id="UP000000422"/>
    </source>
</evidence>
<dbReference type="Gene3D" id="3.30.2090.10">
    <property type="entry name" value="Multidrug efflux transporter AcrB TolC docking domain, DN and DC subdomains"/>
    <property type="match status" value="2"/>
</dbReference>
<dbReference type="SUPFAM" id="SSF82714">
    <property type="entry name" value="Multidrug efflux transporter AcrB TolC docking domain, DN and DC subdomains"/>
    <property type="match status" value="1"/>
</dbReference>
<protein>
    <submittedName>
        <fullName evidence="3">CATION EFFLUX (ACRB/ACRD/ACRF FAMILY)</fullName>
    </submittedName>
</protein>
<feature type="transmembrane region" description="Helical" evidence="2">
    <location>
        <begin position="329"/>
        <end position="348"/>
    </location>
</feature>
<dbReference type="RefSeq" id="WP_011138131.1">
    <property type="nucleotide sequence ID" value="NC_005090.1"/>
</dbReference>
<dbReference type="PANTHER" id="PTHR32063:SF33">
    <property type="entry name" value="RND SUPERFAMILY EFFLUX PUMP PERMEASE COMPONENT"/>
    <property type="match status" value="1"/>
</dbReference>
<dbReference type="PRINTS" id="PR00702">
    <property type="entry name" value="ACRIFLAVINRP"/>
</dbReference>
<dbReference type="SUPFAM" id="SSF82866">
    <property type="entry name" value="Multidrug efflux transporter AcrB transmembrane domain"/>
    <property type="match status" value="2"/>
</dbReference>
<dbReference type="Gene3D" id="1.20.1640.10">
    <property type="entry name" value="Multidrug efflux transporter AcrB transmembrane domain"/>
    <property type="match status" value="2"/>
</dbReference>
<feature type="transmembrane region" description="Helical" evidence="2">
    <location>
        <begin position="355"/>
        <end position="374"/>
    </location>
</feature>
<dbReference type="AlphaFoldDB" id="Q7MAL3"/>
<feature type="transmembrane region" description="Helical" evidence="2">
    <location>
        <begin position="12"/>
        <end position="32"/>
    </location>
</feature>
<feature type="transmembrane region" description="Helical" evidence="2">
    <location>
        <begin position="866"/>
        <end position="885"/>
    </location>
</feature>
<dbReference type="PANTHER" id="PTHR32063">
    <property type="match status" value="1"/>
</dbReference>
<keyword evidence="2" id="KW-0472">Membrane</keyword>
<dbReference type="InterPro" id="IPR027463">
    <property type="entry name" value="AcrB_DN_DC_subdom"/>
</dbReference>
<gene>
    <name evidence="3" type="primary">ACRD</name>
    <name evidence="3" type="ordered locus">WS0168</name>
</gene>
<organism evidence="4">
    <name type="scientific">Wolinella succinogenes (strain ATCC 29543 / DSM 1740 / CCUG 13145 / JCM 31913 / LMG 7466 / NCTC 11488 / FDC 602W)</name>
    <name type="common">Vibrio succinogenes</name>
    <dbReference type="NCBI Taxonomy" id="273121"/>
    <lineage>
        <taxon>Bacteria</taxon>
        <taxon>Pseudomonadati</taxon>
        <taxon>Campylobacterota</taxon>
        <taxon>Epsilonproteobacteria</taxon>
        <taxon>Campylobacterales</taxon>
        <taxon>Helicobacteraceae</taxon>
        <taxon>Wolinella</taxon>
    </lineage>
</organism>
<feature type="coiled-coil region" evidence="1">
    <location>
        <begin position="551"/>
        <end position="578"/>
    </location>
</feature>
<feature type="transmembrane region" description="Helical" evidence="2">
    <location>
        <begin position="457"/>
        <end position="478"/>
    </location>
</feature>
<dbReference type="GO" id="GO:0042910">
    <property type="term" value="F:xenobiotic transmembrane transporter activity"/>
    <property type="evidence" value="ECO:0007669"/>
    <property type="project" value="TreeGrafter"/>
</dbReference>
<feature type="transmembrane region" description="Helical" evidence="2">
    <location>
        <begin position="513"/>
        <end position="530"/>
    </location>
</feature>
<dbReference type="SUPFAM" id="SSF82693">
    <property type="entry name" value="Multidrug efflux transporter AcrB pore domain, PN1, PN2, PC1 and PC2 subdomains"/>
    <property type="match status" value="2"/>
</dbReference>
<dbReference type="InterPro" id="IPR001036">
    <property type="entry name" value="Acrflvin-R"/>
</dbReference>
<keyword evidence="2" id="KW-0812">Transmembrane</keyword>
<accession>Q7MAL3</accession>
<feature type="transmembrane region" description="Helical" evidence="2">
    <location>
        <begin position="425"/>
        <end position="445"/>
    </location>
</feature>
<evidence type="ECO:0000256" key="2">
    <source>
        <dbReference type="SAM" id="Phobius"/>
    </source>
</evidence>
<feature type="transmembrane region" description="Helical" evidence="2">
    <location>
        <begin position="892"/>
        <end position="912"/>
    </location>
</feature>
<dbReference type="KEGG" id="wsu:WS0168"/>
<keyword evidence="2" id="KW-1133">Transmembrane helix</keyword>
<dbReference type="Proteomes" id="UP000000422">
    <property type="component" value="Chromosome"/>
</dbReference>
<dbReference type="STRING" id="273121.WS0168"/>
<dbReference type="Gene3D" id="3.30.70.1320">
    <property type="entry name" value="Multidrug efflux transporter AcrB pore domain like"/>
    <property type="match status" value="1"/>
</dbReference>
<name>Q7MAL3_WOLSU</name>
<sequence>MRFIEFFLRHAKLNYSLSLFFLLAGIYCYQVLPRELFPPLDSDKILITGVYAGASADNLDKMAVGEIEDEVRSISSVTKIESTIRPGMFTIVITLKEGSDKNNDLSKVKDAISLARANLPSDMDEPTATVLERKIPLMQVSIASETLSMEELLKKAKVIKKEFAAIPNLSDVALYGESDKEIQIRLDSKKIRAYGLNPQEVSSAMTGLSYIFPLGKIESQEGHFYLSTIYGKKEPTDLLETFIKIGDKRLRLRDFASVEYGYGESSTLSSFNGQKAFTINISKDEKGDAIALSKLLHHKIDRLRELHPEIAIDSFSDTSVYIKSRLNTVVSNITLGFLLVSLSMYWLINKRISLVVAMGIPFSFLLGAMFFYLLGNTINMISLLGALIAVGILVDDAIIVSENIQRHIEEGMKPKKAAVEGVKEVIAPVLVASATTIFAFLPMLLMSGEVGKFIKMIPLAVAILLLASLIESFLFLPLHSAHILSKKEPTRSWTRANLLYHDSLAFLFARKKLVLGIFLLLIPILIFLGFKHSKYQLFPEFDGTEVYISGRLSANHTVEETQALIKELEREILEHKGEFFIKSTSAVSGWMMDASGESETASNVFIIFAELEEAIEDNFVERYITPILSFDWDDSAKIRPLKSFEIEKMLQEHLQGFKKAYALEELRVAAPKAGIVKHDIEISLIGPEALLKQALPHLTQVIEQTHGVKSVYNDMKAGISEIKLAINPYGESLGLNEGVLSALLSDYFLFAKKGKSLDEEGVVHLRIEDIYKDELSTLRYFSLQLGSQKVLLEEVVDFHTQEAPEKIIKEDGDRQRTVYADVIPEELTAMELLKKLEPEIKKIKESGLILKLGGEREKNEQFIHDMIVASVLALFLIFLTLLLMFDSFLVSLMILSVIPLSFLGVILGHSLLGLNLSMPSIVGILGLAGVVINDGIVMVDFIRKAKNNEDFFKRATKRLRPILLTSITTFIGLATLIFFPSGQAKTLQPLATSLGFGLLWGTILNLYYLPLLFAFLSQFKRPKLRLKLRLLFSNMASRIRLPSLNKKPL</sequence>
<dbReference type="EMBL" id="BX571657">
    <property type="protein sequence ID" value="CAE09331.1"/>
    <property type="molecule type" value="Genomic_DNA"/>
</dbReference>
<evidence type="ECO:0000256" key="1">
    <source>
        <dbReference type="SAM" id="Coils"/>
    </source>
</evidence>
<dbReference type="GO" id="GO:0005886">
    <property type="term" value="C:plasma membrane"/>
    <property type="evidence" value="ECO:0007669"/>
    <property type="project" value="TreeGrafter"/>
</dbReference>
<dbReference type="Gene3D" id="3.30.70.1430">
    <property type="entry name" value="Multidrug efflux transporter AcrB pore domain"/>
    <property type="match status" value="2"/>
</dbReference>
<feature type="transmembrane region" description="Helical" evidence="2">
    <location>
        <begin position="999"/>
        <end position="1019"/>
    </location>
</feature>
<proteinExistence type="predicted"/>
<feature type="transmembrane region" description="Helical" evidence="2">
    <location>
        <begin position="380"/>
        <end position="404"/>
    </location>
</feature>
<dbReference type="HOGENOM" id="CLU_002755_1_2_7"/>
<feature type="transmembrane region" description="Helical" evidence="2">
    <location>
        <begin position="918"/>
        <end position="942"/>
    </location>
</feature>
<evidence type="ECO:0000313" key="3">
    <source>
        <dbReference type="EMBL" id="CAE09331.1"/>
    </source>
</evidence>
<dbReference type="eggNOG" id="COG0841">
    <property type="taxonomic scope" value="Bacteria"/>
</dbReference>
<dbReference type="Gene3D" id="3.30.70.1440">
    <property type="entry name" value="Multidrug efflux transporter AcrB pore domain"/>
    <property type="match status" value="1"/>
</dbReference>